<keyword evidence="2" id="KW-1185">Reference proteome</keyword>
<evidence type="ECO:0000313" key="2">
    <source>
        <dbReference type="Proteomes" id="UP000239872"/>
    </source>
</evidence>
<organism evidence="1 2">
    <name type="scientific">Flavipsychrobacter stenotrophus</name>
    <dbReference type="NCBI Taxonomy" id="2077091"/>
    <lineage>
        <taxon>Bacteria</taxon>
        <taxon>Pseudomonadati</taxon>
        <taxon>Bacteroidota</taxon>
        <taxon>Chitinophagia</taxon>
        <taxon>Chitinophagales</taxon>
        <taxon>Chitinophagaceae</taxon>
        <taxon>Flavipsychrobacter</taxon>
    </lineage>
</organism>
<dbReference type="EMBL" id="PPSL01000003">
    <property type="protein sequence ID" value="PQJ10789.1"/>
    <property type="molecule type" value="Genomic_DNA"/>
</dbReference>
<comment type="caution">
    <text evidence="1">The sequence shown here is derived from an EMBL/GenBank/DDBJ whole genome shotgun (WGS) entry which is preliminary data.</text>
</comment>
<dbReference type="OrthoDB" id="7502176at2"/>
<protein>
    <submittedName>
        <fullName evidence="1">Uncharacterized protein</fullName>
    </submittedName>
</protein>
<proteinExistence type="predicted"/>
<gene>
    <name evidence="1" type="ORF">CJD36_012530</name>
</gene>
<dbReference type="Proteomes" id="UP000239872">
    <property type="component" value="Unassembled WGS sequence"/>
</dbReference>
<reference evidence="1 2" key="1">
    <citation type="submission" date="2018-01" db="EMBL/GenBank/DDBJ databases">
        <title>A novel member of the phylum Bacteroidetes isolated from glacier ice.</title>
        <authorList>
            <person name="Liu Q."/>
            <person name="Xin Y.-H."/>
        </authorList>
    </citation>
    <scope>NUCLEOTIDE SEQUENCE [LARGE SCALE GENOMIC DNA]</scope>
    <source>
        <strain evidence="1 2">RB1R16</strain>
    </source>
</reference>
<dbReference type="RefSeq" id="WP_105039516.1">
    <property type="nucleotide sequence ID" value="NZ_PPSL01000003.1"/>
</dbReference>
<dbReference type="AlphaFoldDB" id="A0A2S7SV44"/>
<accession>A0A2S7SV44</accession>
<name>A0A2S7SV44_9BACT</name>
<sequence length="159" mass="17713">MITKEVLINAVQAVLLTVPSKPFLCLPMSATLYAKLKNEHNVDAKLVTGNLSYKEQIIFQQDFSISEVRDNILQLWAGHAWVEVDGLICDLSLPRTLYANEFTKSCKKELVQRLGEGRGCVVASQSVMHVAFGLSYSPIDYLQDSIATAIIKGSEQLFY</sequence>
<evidence type="ECO:0000313" key="1">
    <source>
        <dbReference type="EMBL" id="PQJ10789.1"/>
    </source>
</evidence>